<organism evidence="1 2">
    <name type="scientific">Eumeta variegata</name>
    <name type="common">Bagworm moth</name>
    <name type="synonym">Eumeta japonica</name>
    <dbReference type="NCBI Taxonomy" id="151549"/>
    <lineage>
        <taxon>Eukaryota</taxon>
        <taxon>Metazoa</taxon>
        <taxon>Ecdysozoa</taxon>
        <taxon>Arthropoda</taxon>
        <taxon>Hexapoda</taxon>
        <taxon>Insecta</taxon>
        <taxon>Pterygota</taxon>
        <taxon>Neoptera</taxon>
        <taxon>Endopterygota</taxon>
        <taxon>Lepidoptera</taxon>
        <taxon>Glossata</taxon>
        <taxon>Ditrysia</taxon>
        <taxon>Tineoidea</taxon>
        <taxon>Psychidae</taxon>
        <taxon>Oiketicinae</taxon>
        <taxon>Eumeta</taxon>
    </lineage>
</organism>
<proteinExistence type="predicted"/>
<reference evidence="1 2" key="1">
    <citation type="journal article" date="2019" name="Commun. Biol.">
        <title>The bagworm genome reveals a unique fibroin gene that provides high tensile strength.</title>
        <authorList>
            <person name="Kono N."/>
            <person name="Nakamura H."/>
            <person name="Ohtoshi R."/>
            <person name="Tomita M."/>
            <person name="Numata K."/>
            <person name="Arakawa K."/>
        </authorList>
    </citation>
    <scope>NUCLEOTIDE SEQUENCE [LARGE SCALE GENOMIC DNA]</scope>
</reference>
<dbReference type="AlphaFoldDB" id="A0A4C1SXW7"/>
<name>A0A4C1SXW7_EUMVA</name>
<keyword evidence="2" id="KW-1185">Reference proteome</keyword>
<gene>
    <name evidence="1" type="ORF">EVAR_3326_1</name>
</gene>
<accession>A0A4C1SXW7</accession>
<evidence type="ECO:0000313" key="1">
    <source>
        <dbReference type="EMBL" id="GBP06110.1"/>
    </source>
</evidence>
<dbReference type="Proteomes" id="UP000299102">
    <property type="component" value="Unassembled WGS sequence"/>
</dbReference>
<evidence type="ECO:0000313" key="2">
    <source>
        <dbReference type="Proteomes" id="UP000299102"/>
    </source>
</evidence>
<dbReference type="EMBL" id="BGZK01000020">
    <property type="protein sequence ID" value="GBP06110.1"/>
    <property type="molecule type" value="Genomic_DNA"/>
</dbReference>
<protein>
    <submittedName>
        <fullName evidence="1">Uncharacterized protein</fullName>
    </submittedName>
</protein>
<sequence>MFSTASVQCTEHRSRANACATQAARWRVTEAVAARPTSYIGAPPSALRSRFFLCIQKYRRNPGPDFWRRRLSAAAAGALIPAASQRPSRPREIYTDSLTMAELTRVFPIMIDNANSPRLHVERPSLGAGANRVTLKAKSHASVKLVPPRAQSAVNRN</sequence>
<comment type="caution">
    <text evidence="1">The sequence shown here is derived from an EMBL/GenBank/DDBJ whole genome shotgun (WGS) entry which is preliminary data.</text>
</comment>